<proteinExistence type="predicted"/>
<keyword evidence="2" id="KW-1185">Reference proteome</keyword>
<dbReference type="Gramene" id="OGLUM08G12190.1">
    <property type="protein sequence ID" value="OGLUM08G12190.1"/>
    <property type="gene ID" value="OGLUM08G12190"/>
</dbReference>
<name>A0A0E0AU87_9ORYZ</name>
<dbReference type="HOGENOM" id="CLU_2779987_0_0_1"/>
<dbReference type="AlphaFoldDB" id="A0A0E0AU87"/>
<accession>A0A0E0AU87</accession>
<sequence>MAACGIKPQRFARGGCDGVDRRRRLQQRQWLTESFKGFQSQLKEFFLKKNRKRGTNMFGGVSSRAPQTV</sequence>
<reference evidence="1" key="1">
    <citation type="submission" date="2015-04" db="UniProtKB">
        <authorList>
            <consortium name="EnsemblPlants"/>
        </authorList>
    </citation>
    <scope>IDENTIFICATION</scope>
</reference>
<evidence type="ECO:0000313" key="1">
    <source>
        <dbReference type="EnsemblPlants" id="OGLUM08G12190.1"/>
    </source>
</evidence>
<organism evidence="1">
    <name type="scientific">Oryza glumipatula</name>
    <dbReference type="NCBI Taxonomy" id="40148"/>
    <lineage>
        <taxon>Eukaryota</taxon>
        <taxon>Viridiplantae</taxon>
        <taxon>Streptophyta</taxon>
        <taxon>Embryophyta</taxon>
        <taxon>Tracheophyta</taxon>
        <taxon>Spermatophyta</taxon>
        <taxon>Magnoliopsida</taxon>
        <taxon>Liliopsida</taxon>
        <taxon>Poales</taxon>
        <taxon>Poaceae</taxon>
        <taxon>BOP clade</taxon>
        <taxon>Oryzoideae</taxon>
        <taxon>Oryzeae</taxon>
        <taxon>Oryzinae</taxon>
        <taxon>Oryza</taxon>
    </lineage>
</organism>
<dbReference type="Proteomes" id="UP000026961">
    <property type="component" value="Chromosome 8"/>
</dbReference>
<reference evidence="1" key="2">
    <citation type="submission" date="2018-05" db="EMBL/GenBank/DDBJ databases">
        <title>OgluRS3 (Oryza glumaepatula Reference Sequence Version 3).</title>
        <authorList>
            <person name="Zhang J."/>
            <person name="Kudrna D."/>
            <person name="Lee S."/>
            <person name="Talag J."/>
            <person name="Welchert J."/>
            <person name="Wing R.A."/>
        </authorList>
    </citation>
    <scope>NUCLEOTIDE SEQUENCE [LARGE SCALE GENOMIC DNA]</scope>
</reference>
<protein>
    <submittedName>
        <fullName evidence="1">Uncharacterized protein</fullName>
    </submittedName>
</protein>
<evidence type="ECO:0000313" key="2">
    <source>
        <dbReference type="Proteomes" id="UP000026961"/>
    </source>
</evidence>
<dbReference type="EnsemblPlants" id="OGLUM08G12190.1">
    <property type="protein sequence ID" value="OGLUM08G12190.1"/>
    <property type="gene ID" value="OGLUM08G12190"/>
</dbReference>